<gene>
    <name evidence="16" type="ORF">LJD61_07135</name>
</gene>
<dbReference type="RefSeq" id="WP_255226841.1">
    <property type="nucleotide sequence ID" value="NZ_JAJEKE010000004.1"/>
</dbReference>
<proteinExistence type="inferred from homology"/>
<keyword evidence="8" id="KW-1003">Cell membrane</keyword>
<evidence type="ECO:0000256" key="15">
    <source>
        <dbReference type="SAM" id="Phobius"/>
    </source>
</evidence>
<feature type="transmembrane region" description="Helical" evidence="15">
    <location>
        <begin position="49"/>
        <end position="78"/>
    </location>
</feature>
<keyword evidence="7" id="KW-0050">Antiport</keyword>
<evidence type="ECO:0000256" key="8">
    <source>
        <dbReference type="ARBA" id="ARBA00022475"/>
    </source>
</evidence>
<evidence type="ECO:0000256" key="4">
    <source>
        <dbReference type="ARBA" id="ARBA00020268"/>
    </source>
</evidence>
<dbReference type="PANTHER" id="PTHR43298:SF2">
    <property type="entry name" value="FMN_FAD EXPORTER YEEO-RELATED"/>
    <property type="match status" value="1"/>
</dbReference>
<reference evidence="16 17" key="1">
    <citation type="submission" date="2021-10" db="EMBL/GenBank/DDBJ databases">
        <title>Lutispora strain m25 sp. nov., a thermophilic, non-spore-forming bacterium isolated from a lab-scale methanogenic bioreactor digesting anaerobic sludge.</title>
        <authorList>
            <person name="El Houari A."/>
            <person name="Mcdonald J."/>
        </authorList>
    </citation>
    <scope>NUCLEOTIDE SEQUENCE [LARGE SCALE GENOMIC DNA]</scope>
    <source>
        <strain evidence="17">m25</strain>
    </source>
</reference>
<organism evidence="16 17">
    <name type="scientific">Lutispora saccharofermentans</name>
    <dbReference type="NCBI Taxonomy" id="3024236"/>
    <lineage>
        <taxon>Bacteria</taxon>
        <taxon>Bacillati</taxon>
        <taxon>Bacillota</taxon>
        <taxon>Clostridia</taxon>
        <taxon>Lutisporales</taxon>
        <taxon>Lutisporaceae</taxon>
        <taxon>Lutispora</taxon>
    </lineage>
</organism>
<evidence type="ECO:0000256" key="7">
    <source>
        <dbReference type="ARBA" id="ARBA00022449"/>
    </source>
</evidence>
<keyword evidence="9 15" id="KW-0812">Transmembrane</keyword>
<keyword evidence="12 15" id="KW-0472">Membrane</keyword>
<evidence type="ECO:0000256" key="10">
    <source>
        <dbReference type="ARBA" id="ARBA00022989"/>
    </source>
</evidence>
<dbReference type="Pfam" id="PF01554">
    <property type="entry name" value="MatE"/>
    <property type="match status" value="2"/>
</dbReference>
<keyword evidence="6" id="KW-0813">Transport</keyword>
<keyword evidence="11" id="KW-0406">Ion transport</keyword>
<feature type="transmembrane region" description="Helical" evidence="15">
    <location>
        <begin position="137"/>
        <end position="158"/>
    </location>
</feature>
<evidence type="ECO:0000256" key="14">
    <source>
        <dbReference type="ARBA" id="ARBA00031636"/>
    </source>
</evidence>
<dbReference type="CDD" id="cd13143">
    <property type="entry name" value="MATE_MepA_like"/>
    <property type="match status" value="1"/>
</dbReference>
<evidence type="ECO:0000313" key="16">
    <source>
        <dbReference type="EMBL" id="MCQ1529325.1"/>
    </source>
</evidence>
<evidence type="ECO:0000256" key="9">
    <source>
        <dbReference type="ARBA" id="ARBA00022692"/>
    </source>
</evidence>
<dbReference type="Proteomes" id="UP001651880">
    <property type="component" value="Unassembled WGS sequence"/>
</dbReference>
<evidence type="ECO:0000313" key="17">
    <source>
        <dbReference type="Proteomes" id="UP001651880"/>
    </source>
</evidence>
<protein>
    <recommendedName>
        <fullName evidence="5">Multidrug export protein MepA</fullName>
    </recommendedName>
    <alternativeName>
        <fullName evidence="14">Multidrug-efflux transporter</fullName>
    </alternativeName>
    <alternativeName>
        <fullName evidence="4">Probable multidrug resistance protein NorM</fullName>
    </alternativeName>
</protein>
<feature type="transmembrane region" description="Helical" evidence="15">
    <location>
        <begin position="197"/>
        <end position="217"/>
    </location>
</feature>
<dbReference type="InterPro" id="IPR048279">
    <property type="entry name" value="MdtK-like"/>
</dbReference>
<dbReference type="EMBL" id="JAJEKE010000004">
    <property type="protein sequence ID" value="MCQ1529325.1"/>
    <property type="molecule type" value="Genomic_DNA"/>
</dbReference>
<feature type="transmembrane region" description="Helical" evidence="15">
    <location>
        <begin position="238"/>
        <end position="259"/>
    </location>
</feature>
<comment type="similarity">
    <text evidence="3">Belongs to the multi antimicrobial extrusion (MATE) (TC 2.A.66.1) family. MepA subfamily.</text>
</comment>
<feature type="transmembrane region" description="Helical" evidence="15">
    <location>
        <begin position="414"/>
        <end position="435"/>
    </location>
</feature>
<dbReference type="InterPro" id="IPR050222">
    <property type="entry name" value="MATE_MdtK"/>
</dbReference>
<evidence type="ECO:0000256" key="2">
    <source>
        <dbReference type="ARBA" id="ARBA00004651"/>
    </source>
</evidence>
<evidence type="ECO:0000256" key="6">
    <source>
        <dbReference type="ARBA" id="ARBA00022448"/>
    </source>
</evidence>
<dbReference type="PIRSF" id="PIRSF006603">
    <property type="entry name" value="DinF"/>
    <property type="match status" value="1"/>
</dbReference>
<feature type="transmembrane region" description="Helical" evidence="15">
    <location>
        <begin position="271"/>
        <end position="292"/>
    </location>
</feature>
<evidence type="ECO:0000256" key="3">
    <source>
        <dbReference type="ARBA" id="ARBA00008417"/>
    </source>
</evidence>
<evidence type="ECO:0000256" key="13">
    <source>
        <dbReference type="ARBA" id="ARBA00023251"/>
    </source>
</evidence>
<dbReference type="InterPro" id="IPR045070">
    <property type="entry name" value="MATE_MepA-like"/>
</dbReference>
<feature type="transmembrane region" description="Helical" evidence="15">
    <location>
        <begin position="358"/>
        <end position="379"/>
    </location>
</feature>
<accession>A0ABT1NDN3</accession>
<comment type="caution">
    <text evidence="16">The sequence shown here is derived from an EMBL/GenBank/DDBJ whole genome shotgun (WGS) entry which is preliminary data.</text>
</comment>
<feature type="transmembrane region" description="Helical" evidence="15">
    <location>
        <begin position="99"/>
        <end position="117"/>
    </location>
</feature>
<dbReference type="PANTHER" id="PTHR43298">
    <property type="entry name" value="MULTIDRUG RESISTANCE PROTEIN NORM-RELATED"/>
    <property type="match status" value="1"/>
</dbReference>
<evidence type="ECO:0000256" key="12">
    <source>
        <dbReference type="ARBA" id="ARBA00023136"/>
    </source>
</evidence>
<feature type="transmembrane region" description="Helical" evidence="15">
    <location>
        <begin position="170"/>
        <end position="191"/>
    </location>
</feature>
<feature type="transmembrane region" description="Helical" evidence="15">
    <location>
        <begin position="391"/>
        <end position="408"/>
    </location>
</feature>
<comment type="function">
    <text evidence="1">Multidrug efflux pump.</text>
</comment>
<evidence type="ECO:0000256" key="1">
    <source>
        <dbReference type="ARBA" id="ARBA00003408"/>
    </source>
</evidence>
<keyword evidence="13" id="KW-0046">Antibiotic resistance</keyword>
<name>A0ABT1NDN3_9FIRM</name>
<keyword evidence="10 15" id="KW-1133">Transmembrane helix</keyword>
<dbReference type="InterPro" id="IPR002528">
    <property type="entry name" value="MATE_fam"/>
</dbReference>
<evidence type="ECO:0000256" key="11">
    <source>
        <dbReference type="ARBA" id="ARBA00023065"/>
    </source>
</evidence>
<evidence type="ECO:0000256" key="5">
    <source>
        <dbReference type="ARBA" id="ARBA00022106"/>
    </source>
</evidence>
<feature type="transmembrane region" description="Helical" evidence="15">
    <location>
        <begin position="322"/>
        <end position="346"/>
    </location>
</feature>
<keyword evidence="17" id="KW-1185">Reference proteome</keyword>
<sequence length="447" mass="49473">MKINRNIFKSENTDKLLIKFAVPTIIALLVIELYNMVDTIYVGRYLGSTAIGALAIAFPVQRLISALGLLIAVGSYTAASRYLGEKNYDDLKAVIKNSLVLTILIMSAITSLLYFLLDPIIIGLGASINILPYAKDYIGTVIFGGIFQSLTIVMCYIITALGNPRITLKATGLGAILNIILDYVLVAYYPLGVKGAAISTVLSQFISFLYAWHKFSYVKKDLNLGWKLRFNHGISSEILLVGFSTFVIEISDAVVAVLLNNLLLSYGGDKALIIIGVTTRISMFLFITVIGISSSMQPIAAFNYGADNYDKVKDVVKKAIDYVTVSSAIVWLLMMIFPQYIIGFFMADSELLIDTIRILRTIISIFPVVGVYYVAIYFYQAMGEGRGSFLLSIYRQIVVFIPLMFIMAKSMGLTGIWLSFPISDMISCLTGIYYIKRASDIVEEPEY</sequence>
<dbReference type="NCBIfam" id="TIGR00797">
    <property type="entry name" value="matE"/>
    <property type="match status" value="1"/>
</dbReference>
<feature type="transmembrane region" description="Helical" evidence="15">
    <location>
        <begin position="16"/>
        <end position="37"/>
    </location>
</feature>
<comment type="subcellular location">
    <subcellularLocation>
        <location evidence="2">Cell membrane</location>
        <topology evidence="2">Multi-pass membrane protein</topology>
    </subcellularLocation>
</comment>